<dbReference type="SUPFAM" id="SSF55920">
    <property type="entry name" value="Creatinase/aminopeptidase"/>
    <property type="match status" value="1"/>
</dbReference>
<dbReference type="AlphaFoldDB" id="J8PZL1"/>
<keyword evidence="8" id="KW-0645">Protease</keyword>
<feature type="domain" description="Peptidase M24 C-terminal" evidence="16">
    <location>
        <begin position="689"/>
        <end position="751"/>
    </location>
</feature>
<dbReference type="PANTHER" id="PTHR43763">
    <property type="entry name" value="XAA-PRO AMINOPEPTIDASE 1"/>
    <property type="match status" value="1"/>
</dbReference>
<evidence type="ECO:0000256" key="6">
    <source>
        <dbReference type="ARBA" id="ARBA00022438"/>
    </source>
</evidence>
<evidence type="ECO:0000256" key="2">
    <source>
        <dbReference type="ARBA" id="ARBA00001936"/>
    </source>
</evidence>
<evidence type="ECO:0000256" key="10">
    <source>
        <dbReference type="ARBA" id="ARBA00022801"/>
    </source>
</evidence>
<dbReference type="InterPro" id="IPR050422">
    <property type="entry name" value="X-Pro_aminopeptidase_P"/>
</dbReference>
<evidence type="ECO:0000259" key="16">
    <source>
        <dbReference type="Pfam" id="PF16188"/>
    </source>
</evidence>
<dbReference type="InterPro" id="IPR036005">
    <property type="entry name" value="Creatinase/aminopeptidase-like"/>
</dbReference>
<name>J8PZL1_SACAR</name>
<evidence type="ECO:0000256" key="7">
    <source>
        <dbReference type="ARBA" id="ARBA00022490"/>
    </source>
</evidence>
<comment type="catalytic activity">
    <reaction evidence="1">
        <text>Release of any N-terminal amino acid, including proline, that is linked to proline, even from a dipeptide or tripeptide.</text>
        <dbReference type="EC" id="3.4.11.9"/>
    </reaction>
</comment>
<keyword evidence="9 12" id="KW-0479">Metal-binding</keyword>
<evidence type="ECO:0000259" key="15">
    <source>
        <dbReference type="Pfam" id="PF01321"/>
    </source>
</evidence>
<dbReference type="Pfam" id="PF16188">
    <property type="entry name" value="Peptidase_M24_C"/>
    <property type="match status" value="1"/>
</dbReference>
<dbReference type="Pfam" id="PF01321">
    <property type="entry name" value="Creatinase_N"/>
    <property type="match status" value="1"/>
</dbReference>
<keyword evidence="18" id="KW-1185">Reference proteome</keyword>
<evidence type="ECO:0000259" key="14">
    <source>
        <dbReference type="Pfam" id="PF00557"/>
    </source>
</evidence>
<dbReference type="Pfam" id="PF16189">
    <property type="entry name" value="Creatinase_N_2"/>
    <property type="match status" value="1"/>
</dbReference>
<dbReference type="Gene3D" id="3.40.350.10">
    <property type="entry name" value="Creatinase/prolidase N-terminal domain"/>
    <property type="match status" value="2"/>
</dbReference>
<dbReference type="EC" id="3.4.11.9" evidence="5"/>
<keyword evidence="10" id="KW-0378">Hydrolase</keyword>
<evidence type="ECO:0000256" key="3">
    <source>
        <dbReference type="ARBA" id="ARBA00004496"/>
    </source>
</evidence>
<dbReference type="Proteomes" id="UP000006968">
    <property type="component" value="Chromosome XII"/>
</dbReference>
<feature type="region of interest" description="Disordered" evidence="13">
    <location>
        <begin position="1"/>
        <end position="33"/>
    </location>
</feature>
<dbReference type="GO" id="GO:0046872">
    <property type="term" value="F:metal ion binding"/>
    <property type="evidence" value="ECO:0007669"/>
    <property type="project" value="UniProtKB-KW"/>
</dbReference>
<evidence type="ECO:0000256" key="5">
    <source>
        <dbReference type="ARBA" id="ARBA00012574"/>
    </source>
</evidence>
<keyword evidence="6" id="KW-0031">Aminopeptidase</keyword>
<evidence type="ECO:0000256" key="13">
    <source>
        <dbReference type="SAM" id="MobiDB-lite"/>
    </source>
</evidence>
<dbReference type="EMBL" id="ALIE01000137">
    <property type="protein sequence ID" value="EJS42808.1"/>
    <property type="molecule type" value="Genomic_DNA"/>
</dbReference>
<dbReference type="FunFam" id="3.40.350.10:FF:000015">
    <property type="entry name" value="Xaa-Pro aminopeptidase app-1"/>
    <property type="match status" value="1"/>
</dbReference>
<evidence type="ECO:0000256" key="9">
    <source>
        <dbReference type="ARBA" id="ARBA00022723"/>
    </source>
</evidence>
<dbReference type="Pfam" id="PF00557">
    <property type="entry name" value="Peptidase_M24"/>
    <property type="match status" value="1"/>
</dbReference>
<dbReference type="InterPro" id="IPR000587">
    <property type="entry name" value="Creatinase_N"/>
</dbReference>
<dbReference type="GO" id="GO:0005737">
    <property type="term" value="C:cytoplasm"/>
    <property type="evidence" value="ECO:0007669"/>
    <property type="project" value="UniProtKB-SubCell"/>
</dbReference>
<comment type="subcellular location">
    <subcellularLocation>
        <location evidence="3">Cytoplasm</location>
    </subcellularLocation>
</comment>
<evidence type="ECO:0000313" key="18">
    <source>
        <dbReference type="Proteomes" id="UP000006968"/>
    </source>
</evidence>
<dbReference type="InterPro" id="IPR029149">
    <property type="entry name" value="Creatin/AminoP/Spt16_N"/>
</dbReference>
<dbReference type="GO" id="GO:0006508">
    <property type="term" value="P:proteolysis"/>
    <property type="evidence" value="ECO:0007669"/>
    <property type="project" value="UniProtKB-KW"/>
</dbReference>
<dbReference type="InterPro" id="IPR032416">
    <property type="entry name" value="Peptidase_M24_C"/>
</dbReference>
<keyword evidence="7" id="KW-0963">Cytoplasm</keyword>
<comment type="similarity">
    <text evidence="4 12">Belongs to the peptidase M24B family.</text>
</comment>
<organism evidence="17 18">
    <name type="scientific">Saccharomyces arboricola (strain H-6 / AS 2.3317 / CBS 10644)</name>
    <name type="common">Yeast</name>
    <dbReference type="NCBI Taxonomy" id="1160507"/>
    <lineage>
        <taxon>Eukaryota</taxon>
        <taxon>Fungi</taxon>
        <taxon>Dikarya</taxon>
        <taxon>Ascomycota</taxon>
        <taxon>Saccharomycotina</taxon>
        <taxon>Saccharomycetes</taxon>
        <taxon>Saccharomycetales</taxon>
        <taxon>Saccharomycetaceae</taxon>
        <taxon>Saccharomyces</taxon>
    </lineage>
</organism>
<evidence type="ECO:0000256" key="4">
    <source>
        <dbReference type="ARBA" id="ARBA00008766"/>
    </source>
</evidence>
<evidence type="ECO:0000256" key="1">
    <source>
        <dbReference type="ARBA" id="ARBA00001424"/>
    </source>
</evidence>
<dbReference type="PROSITE" id="PS00491">
    <property type="entry name" value="PROLINE_PEPTIDASE"/>
    <property type="match status" value="1"/>
</dbReference>
<dbReference type="CDD" id="cd01085">
    <property type="entry name" value="APP"/>
    <property type="match status" value="1"/>
</dbReference>
<dbReference type="OrthoDB" id="9995434at2759"/>
<evidence type="ECO:0000256" key="12">
    <source>
        <dbReference type="RuleBase" id="RU000590"/>
    </source>
</evidence>
<evidence type="ECO:0000256" key="11">
    <source>
        <dbReference type="ARBA" id="ARBA00023211"/>
    </source>
</evidence>
<sequence>MTSKPSTSDARAHSVSHVSGAGMRGTSTSHSPRPFRPCADCTCSPGLLSRQGRRASLFLRQLENSRRSSSMLLNELRGASGSSNGAGNGSVYSCDSLCAVNREVNTTDRLLKLRQEMKKHDLCCYIVPSCDEHQSEYVSLRDQRRAFISGFSGSAGVACITRDLLNFNDDHPDGKSILSTDGRYFNQARQELDYNWTLLRQNEDPITWQDWCVKEALEMAEGLGNKEGMVLKIGIDPKLITFNDRVLFNKMIDTKYKANGKVELVPVEENLIDKIWPDFENLPERPRNDLLLLKYEFHGSEYKDKKEKLLSKLHKKFGAAEKSAKTFIVVALDEICWLLNLRGSDIDYNPVFFSYVAINEQETILFTNNPFSENISEYFKENCIEVRPYEQIWQHLTKVTAQVSSADHKFLIPDGASWQMVRCLNVPHGGADGQTVSKVAPPKYSMIHSPIDVFKSIKNDIEIKNAHKAQVKDAVCLVQYFAWLEQQLVGREALIDEYRAAEKLIEIRKTQRNFMGNSFETISATGSNAAIIHYSPPVENSSMIDPTKIYLCDSGSQFLEGTTDITRTVHLTKPTKEEMDNYTLVLKGGLALERLVFPENTPGFSIDAIARQFLWSRGLDYKHGTGHGIGSFLNVHEGPMGVGFRPHLIDFPLRAGNIISNEPGYYKDGEYGIRIESDMLIKEATSKGKFLKFENITVVPYCKKLINTKLLNEEEKAQINDYHARVWRTVVHFLQPQSISYKWLKRETSPL</sequence>
<dbReference type="InterPro" id="IPR000994">
    <property type="entry name" value="Pept_M24"/>
</dbReference>
<evidence type="ECO:0000313" key="17">
    <source>
        <dbReference type="EMBL" id="EJS42808.1"/>
    </source>
</evidence>
<dbReference type="Gene3D" id="3.90.230.10">
    <property type="entry name" value="Creatinase/methionine aminopeptidase superfamily"/>
    <property type="match status" value="1"/>
</dbReference>
<dbReference type="InterPro" id="IPR033740">
    <property type="entry name" value="Pept_M24B"/>
</dbReference>
<comment type="cofactor">
    <cofactor evidence="2">
        <name>Mn(2+)</name>
        <dbReference type="ChEBI" id="CHEBI:29035"/>
    </cofactor>
</comment>
<evidence type="ECO:0000256" key="8">
    <source>
        <dbReference type="ARBA" id="ARBA00022670"/>
    </source>
</evidence>
<proteinExistence type="inferred from homology"/>
<reference evidence="17 18" key="1">
    <citation type="journal article" date="2013" name="BMC Genomics">
        <title>High quality de novo sequencing and assembly of the Saccharomyces arboricolus genome.</title>
        <authorList>
            <person name="Liti G."/>
            <person name="Nguyen Ba A.N."/>
            <person name="Blythe M."/>
            <person name="Mueller C.A."/>
            <person name="Bergstroem A."/>
            <person name="Cubillos F.A."/>
            <person name="Dafhnis-Calas F."/>
            <person name="Khoshraftar S."/>
            <person name="Malla S."/>
            <person name="Mehta N."/>
            <person name="Siow C.C."/>
            <person name="Warringer J."/>
            <person name="Moses A.M."/>
            <person name="Louis E.J."/>
            <person name="Nieduszynski C.A."/>
        </authorList>
    </citation>
    <scope>NUCLEOTIDE SEQUENCE [LARGE SCALE GENOMIC DNA]</scope>
    <source>
        <strain evidence="18">H-6 / AS 2.3317 / CBS 10644</strain>
    </source>
</reference>
<feature type="domain" description="Creatinase N-terminal" evidence="15">
    <location>
        <begin position="109"/>
        <end position="244"/>
    </location>
</feature>
<feature type="domain" description="Peptidase M24" evidence="14">
    <location>
        <begin position="467"/>
        <end position="683"/>
    </location>
</feature>
<dbReference type="PANTHER" id="PTHR43763:SF6">
    <property type="entry name" value="XAA-PRO AMINOPEPTIDASE 1"/>
    <property type="match status" value="1"/>
</dbReference>
<accession>J8PZL1</accession>
<dbReference type="InterPro" id="IPR001131">
    <property type="entry name" value="Peptidase_M24B_aminopep-P_CS"/>
</dbReference>
<dbReference type="HOGENOM" id="CLU_011781_2_6_1"/>
<keyword evidence="11" id="KW-0464">Manganese</keyword>
<dbReference type="FunFam" id="3.90.230.10:FF:000007">
    <property type="entry name" value="Xaa-Pro aminopeptidase P"/>
    <property type="match status" value="1"/>
</dbReference>
<dbReference type="GO" id="GO:0070006">
    <property type="term" value="F:metalloaminopeptidase activity"/>
    <property type="evidence" value="ECO:0007669"/>
    <property type="project" value="InterPro"/>
</dbReference>
<comment type="caution">
    <text evidence="17">The sequence shown here is derived from an EMBL/GenBank/DDBJ whole genome shotgun (WGS) entry which is preliminary data.</text>
</comment>
<gene>
    <name evidence="17" type="ORF">SU7_2124</name>
</gene>
<protein>
    <recommendedName>
        <fullName evidence="5">Xaa-Pro aminopeptidase</fullName>
        <ecNumber evidence="5">3.4.11.9</ecNumber>
    </recommendedName>
</protein>